<gene>
    <name evidence="2" type="ORF">Fmac_028299</name>
</gene>
<evidence type="ECO:0008006" key="4">
    <source>
        <dbReference type="Google" id="ProtNLM"/>
    </source>
</evidence>
<keyword evidence="1" id="KW-0732">Signal</keyword>
<comment type="caution">
    <text evidence="2">The sequence shown here is derived from an EMBL/GenBank/DDBJ whole genome shotgun (WGS) entry which is preliminary data.</text>
</comment>
<accession>A0ABD1L734</accession>
<reference evidence="2 3" key="1">
    <citation type="submission" date="2024-08" db="EMBL/GenBank/DDBJ databases">
        <title>Insights into the chromosomal genome structure of Flemingia macrophylla.</title>
        <authorList>
            <person name="Ding Y."/>
            <person name="Zhao Y."/>
            <person name="Bi W."/>
            <person name="Wu M."/>
            <person name="Zhao G."/>
            <person name="Gong Y."/>
            <person name="Li W."/>
            <person name="Zhang P."/>
        </authorList>
    </citation>
    <scope>NUCLEOTIDE SEQUENCE [LARGE SCALE GENOMIC DNA]</scope>
    <source>
        <strain evidence="2">DYQJB</strain>
        <tissue evidence="2">Leaf</tissue>
    </source>
</reference>
<evidence type="ECO:0000313" key="2">
    <source>
        <dbReference type="EMBL" id="KAL2319330.1"/>
    </source>
</evidence>
<protein>
    <recommendedName>
        <fullName evidence="4">Secreted protein</fullName>
    </recommendedName>
</protein>
<proteinExistence type="predicted"/>
<evidence type="ECO:0000313" key="3">
    <source>
        <dbReference type="Proteomes" id="UP001603857"/>
    </source>
</evidence>
<dbReference type="EMBL" id="JBGMDY010000010">
    <property type="protein sequence ID" value="KAL2319330.1"/>
    <property type="molecule type" value="Genomic_DNA"/>
</dbReference>
<dbReference type="Proteomes" id="UP001603857">
    <property type="component" value="Unassembled WGS sequence"/>
</dbReference>
<sequence>MFLLTILTMAFIFGSFFGSAESFISMSIDSSHIRYRAVFLTSNPCPTVTTISTVSPHSKYDIISCQSSSLKQLIVSDLYIQVALFCVRLSILIQVRHSFAMFSRVDE</sequence>
<feature type="chain" id="PRO_5044829667" description="Secreted protein" evidence="1">
    <location>
        <begin position="23"/>
        <end position="107"/>
    </location>
</feature>
<evidence type="ECO:0000256" key="1">
    <source>
        <dbReference type="SAM" id="SignalP"/>
    </source>
</evidence>
<dbReference type="AlphaFoldDB" id="A0ABD1L734"/>
<organism evidence="2 3">
    <name type="scientific">Flemingia macrophylla</name>
    <dbReference type="NCBI Taxonomy" id="520843"/>
    <lineage>
        <taxon>Eukaryota</taxon>
        <taxon>Viridiplantae</taxon>
        <taxon>Streptophyta</taxon>
        <taxon>Embryophyta</taxon>
        <taxon>Tracheophyta</taxon>
        <taxon>Spermatophyta</taxon>
        <taxon>Magnoliopsida</taxon>
        <taxon>eudicotyledons</taxon>
        <taxon>Gunneridae</taxon>
        <taxon>Pentapetalae</taxon>
        <taxon>rosids</taxon>
        <taxon>fabids</taxon>
        <taxon>Fabales</taxon>
        <taxon>Fabaceae</taxon>
        <taxon>Papilionoideae</taxon>
        <taxon>50 kb inversion clade</taxon>
        <taxon>NPAAA clade</taxon>
        <taxon>indigoferoid/millettioid clade</taxon>
        <taxon>Phaseoleae</taxon>
        <taxon>Flemingia</taxon>
    </lineage>
</organism>
<name>A0ABD1L734_9FABA</name>
<feature type="signal peptide" evidence="1">
    <location>
        <begin position="1"/>
        <end position="22"/>
    </location>
</feature>
<keyword evidence="3" id="KW-1185">Reference proteome</keyword>